<gene>
    <name evidence="2" type="ORF">KDW_48910</name>
</gene>
<sequence length="143" mass="15689">MNAALSWWFRLSLPNLPTETPSQREKARYARLTSGFLLLISLLFLPTAFIMIFDSPKSPSSPPIAMIVVLILCGAFIFGRMGLNILSASCIVFYDIFMVTGVLLSNPLDPSLLPLFGAFVLATIIASALMPRLHLLLSELFAV</sequence>
<keyword evidence="1" id="KW-1133">Transmembrane helix</keyword>
<proteinExistence type="predicted"/>
<evidence type="ECO:0000256" key="1">
    <source>
        <dbReference type="SAM" id="Phobius"/>
    </source>
</evidence>
<dbReference type="RefSeq" id="WP_151758429.1">
    <property type="nucleotide sequence ID" value="NZ_BKZW01000002.1"/>
</dbReference>
<comment type="caution">
    <text evidence="2">The sequence shown here is derived from an EMBL/GenBank/DDBJ whole genome shotgun (WGS) entry which is preliminary data.</text>
</comment>
<reference evidence="2 3" key="1">
    <citation type="submission" date="2019-10" db="EMBL/GenBank/DDBJ databases">
        <title>Dictyobacter vulcani sp. nov., within the class Ktedonobacteria, isolated from soil of volcanic Mt. Zao.</title>
        <authorList>
            <person name="Zheng Y."/>
            <person name="Wang C.M."/>
            <person name="Sakai Y."/>
            <person name="Abe K."/>
            <person name="Yokota A."/>
            <person name="Yabe S."/>
        </authorList>
    </citation>
    <scope>NUCLEOTIDE SEQUENCE [LARGE SCALE GENOMIC DNA]</scope>
    <source>
        <strain evidence="2 3">W12</strain>
    </source>
</reference>
<feature type="transmembrane region" description="Helical" evidence="1">
    <location>
        <begin position="85"/>
        <end position="105"/>
    </location>
</feature>
<feature type="transmembrane region" description="Helical" evidence="1">
    <location>
        <begin position="111"/>
        <end position="130"/>
    </location>
</feature>
<organism evidence="2 3">
    <name type="scientific">Dictyobacter vulcani</name>
    <dbReference type="NCBI Taxonomy" id="2607529"/>
    <lineage>
        <taxon>Bacteria</taxon>
        <taxon>Bacillati</taxon>
        <taxon>Chloroflexota</taxon>
        <taxon>Ktedonobacteria</taxon>
        <taxon>Ktedonobacterales</taxon>
        <taxon>Dictyobacteraceae</taxon>
        <taxon>Dictyobacter</taxon>
    </lineage>
</organism>
<dbReference type="Proteomes" id="UP000326912">
    <property type="component" value="Unassembled WGS sequence"/>
</dbReference>
<keyword evidence="3" id="KW-1185">Reference proteome</keyword>
<dbReference type="AlphaFoldDB" id="A0A5J4KX88"/>
<name>A0A5J4KX88_9CHLR</name>
<evidence type="ECO:0000313" key="3">
    <source>
        <dbReference type="Proteomes" id="UP000326912"/>
    </source>
</evidence>
<feature type="transmembrane region" description="Helical" evidence="1">
    <location>
        <begin position="59"/>
        <end position="78"/>
    </location>
</feature>
<keyword evidence="1" id="KW-0472">Membrane</keyword>
<feature type="transmembrane region" description="Helical" evidence="1">
    <location>
        <begin position="32"/>
        <end position="53"/>
    </location>
</feature>
<keyword evidence="1" id="KW-0812">Transmembrane</keyword>
<accession>A0A5J4KX88</accession>
<protein>
    <submittedName>
        <fullName evidence="2">Uncharacterized protein</fullName>
    </submittedName>
</protein>
<dbReference type="EMBL" id="BKZW01000002">
    <property type="protein sequence ID" value="GER90729.1"/>
    <property type="molecule type" value="Genomic_DNA"/>
</dbReference>
<evidence type="ECO:0000313" key="2">
    <source>
        <dbReference type="EMBL" id="GER90729.1"/>
    </source>
</evidence>